<accession>A0AAQ3JZ99</accession>
<dbReference type="AlphaFoldDB" id="A0AAQ3JZ99"/>
<protein>
    <submittedName>
        <fullName evidence="1">Uncharacterized protein</fullName>
    </submittedName>
</protein>
<gene>
    <name evidence="1" type="ORF">Cni_G07634</name>
</gene>
<sequence>MEIDSDPANRSILTPNADQVTSLTSSNSVIPLIVGSGALPPAAVHCQAPRSGVLEWNGPSLVDDHALPRAGEDAAEKQLGGIRRSKRLVNLQDGGTSILNRTIL</sequence>
<evidence type="ECO:0000313" key="1">
    <source>
        <dbReference type="EMBL" id="WOK98922.1"/>
    </source>
</evidence>
<name>A0AAQ3JZ99_9LILI</name>
<organism evidence="1 2">
    <name type="scientific">Canna indica</name>
    <name type="common">Indian-shot</name>
    <dbReference type="NCBI Taxonomy" id="4628"/>
    <lineage>
        <taxon>Eukaryota</taxon>
        <taxon>Viridiplantae</taxon>
        <taxon>Streptophyta</taxon>
        <taxon>Embryophyta</taxon>
        <taxon>Tracheophyta</taxon>
        <taxon>Spermatophyta</taxon>
        <taxon>Magnoliopsida</taxon>
        <taxon>Liliopsida</taxon>
        <taxon>Zingiberales</taxon>
        <taxon>Cannaceae</taxon>
        <taxon>Canna</taxon>
    </lineage>
</organism>
<keyword evidence="2" id="KW-1185">Reference proteome</keyword>
<dbReference type="EMBL" id="CP136891">
    <property type="protein sequence ID" value="WOK98922.1"/>
    <property type="molecule type" value="Genomic_DNA"/>
</dbReference>
<dbReference type="Proteomes" id="UP001327560">
    <property type="component" value="Chromosome 2"/>
</dbReference>
<proteinExistence type="predicted"/>
<evidence type="ECO:0000313" key="2">
    <source>
        <dbReference type="Proteomes" id="UP001327560"/>
    </source>
</evidence>
<reference evidence="1 2" key="1">
    <citation type="submission" date="2023-10" db="EMBL/GenBank/DDBJ databases">
        <title>Chromosome-scale genome assembly provides insights into flower coloration mechanisms of Canna indica.</title>
        <authorList>
            <person name="Li C."/>
        </authorList>
    </citation>
    <scope>NUCLEOTIDE SEQUENCE [LARGE SCALE GENOMIC DNA]</scope>
    <source>
        <tissue evidence="1">Flower</tissue>
    </source>
</reference>